<evidence type="ECO:0000313" key="2">
    <source>
        <dbReference type="Proteomes" id="UP000830395"/>
    </source>
</evidence>
<evidence type="ECO:0000313" key="1">
    <source>
        <dbReference type="EMBL" id="MCJ8742664.1"/>
    </source>
</evidence>
<keyword evidence="2" id="KW-1185">Reference proteome</keyword>
<comment type="caution">
    <text evidence="1">The sequence shown here is derived from an EMBL/GenBank/DDBJ whole genome shotgun (WGS) entry which is preliminary data.</text>
</comment>
<sequence length="179" mass="20060">MKTNAVSHDSTQEQGGVKFHLPCSHLFPDIQQFVCSLKLIPGCYWIKKKVTTFLENCTMPVIANNPLDDGVLTDALRQNLLTCRLQRCNNLGDCMIRNGLQVCKCMLGYRGDACQETVNDGLAVPLTLGVLGFIIGFIILAFALAFVQQKRRERSWEKTNEKREALKKNGNFSHTKIGL</sequence>
<reference evidence="1" key="1">
    <citation type="submission" date="2020-02" db="EMBL/GenBank/DDBJ databases">
        <title>Genome sequencing of the panga catfish, Pangasius djambal.</title>
        <authorList>
            <person name="Wen M."/>
            <person name="Zahm M."/>
            <person name="Roques C."/>
            <person name="Cabau C."/>
            <person name="Klopp C."/>
            <person name="Donnadieu C."/>
            <person name="Jouanno E."/>
            <person name="Avarre J.-C."/>
            <person name="Campet M."/>
            <person name="Ha T."/>
            <person name="Dugue R."/>
            <person name="Lampietro C."/>
            <person name="Louis A."/>
            <person name="Herpin A."/>
            <person name="Echchiki A."/>
            <person name="Berthelot C."/>
            <person name="Parey E."/>
            <person name="Roest-Crollius H."/>
            <person name="Braasch I."/>
            <person name="Postlethwait J.H."/>
            <person name="Bobe J."/>
            <person name="Montfort J."/>
            <person name="Bouchez O."/>
            <person name="Begum T."/>
            <person name="Schartl M."/>
            <person name="Gustiano R."/>
            <person name="Guiguen Y."/>
        </authorList>
    </citation>
    <scope>NUCLEOTIDE SEQUENCE</scope>
    <source>
        <strain evidence="1">Pdj_M5554</strain>
    </source>
</reference>
<accession>A0ACC5Z476</accession>
<gene>
    <name evidence="1" type="ORF">PDJAM_G00084910</name>
</gene>
<proteinExistence type="predicted"/>
<organism evidence="1 2">
    <name type="scientific">Pangasius djambal</name>
    <dbReference type="NCBI Taxonomy" id="1691987"/>
    <lineage>
        <taxon>Eukaryota</taxon>
        <taxon>Metazoa</taxon>
        <taxon>Chordata</taxon>
        <taxon>Craniata</taxon>
        <taxon>Vertebrata</taxon>
        <taxon>Euteleostomi</taxon>
        <taxon>Actinopterygii</taxon>
        <taxon>Neopterygii</taxon>
        <taxon>Teleostei</taxon>
        <taxon>Ostariophysi</taxon>
        <taxon>Siluriformes</taxon>
        <taxon>Pangasiidae</taxon>
        <taxon>Pangasius</taxon>
    </lineage>
</organism>
<protein>
    <submittedName>
        <fullName evidence="1">Uncharacterized protein</fullName>
    </submittedName>
</protein>
<name>A0ACC5Z476_9TELE</name>
<dbReference type="EMBL" id="CM040991">
    <property type="protein sequence ID" value="MCJ8742664.1"/>
    <property type="molecule type" value="Genomic_DNA"/>
</dbReference>
<dbReference type="Proteomes" id="UP000830395">
    <property type="component" value="Chromosome 17"/>
</dbReference>